<dbReference type="Pfam" id="PF01243">
    <property type="entry name" value="PNPOx_N"/>
    <property type="match status" value="1"/>
</dbReference>
<dbReference type="PIRSF" id="PIRSF004633">
    <property type="entry name" value="UCP_PLP_oxd"/>
    <property type="match status" value="1"/>
</dbReference>
<reference evidence="3" key="1">
    <citation type="journal article" date="2019" name="Int. J. Syst. Evol. Microbiol.">
        <title>The Global Catalogue of Microorganisms (GCM) 10K type strain sequencing project: providing services to taxonomists for standard genome sequencing and annotation.</title>
        <authorList>
            <consortium name="The Broad Institute Genomics Platform"/>
            <consortium name="The Broad Institute Genome Sequencing Center for Infectious Disease"/>
            <person name="Wu L."/>
            <person name="Ma J."/>
        </authorList>
    </citation>
    <scope>NUCLEOTIDE SEQUENCE [LARGE SCALE GENOMIC DNA]</scope>
    <source>
        <strain evidence="3">CCUG 56029</strain>
    </source>
</reference>
<dbReference type="InterPro" id="IPR012349">
    <property type="entry name" value="Split_barrel_FMN-bd"/>
</dbReference>
<dbReference type="SUPFAM" id="SSF50475">
    <property type="entry name" value="FMN-binding split barrel"/>
    <property type="match status" value="1"/>
</dbReference>
<dbReference type="Proteomes" id="UP001597213">
    <property type="component" value="Unassembled WGS sequence"/>
</dbReference>
<gene>
    <name evidence="2" type="ORF">ACFSCT_04855</name>
</gene>
<protein>
    <submittedName>
        <fullName evidence="2">HugZ family protein</fullName>
    </submittedName>
</protein>
<accession>A0ABW4R5U5</accession>
<dbReference type="EMBL" id="JBHUEN010000013">
    <property type="protein sequence ID" value="MFD1881043.1"/>
    <property type="molecule type" value="Genomic_DNA"/>
</dbReference>
<name>A0ABW4R5U5_9RHOB</name>
<dbReference type="InterPro" id="IPR014419">
    <property type="entry name" value="HutZ"/>
</dbReference>
<organism evidence="2 3">
    <name type="scientific">Paracoccus pacificus</name>
    <dbReference type="NCBI Taxonomy" id="1463598"/>
    <lineage>
        <taxon>Bacteria</taxon>
        <taxon>Pseudomonadati</taxon>
        <taxon>Pseudomonadota</taxon>
        <taxon>Alphaproteobacteria</taxon>
        <taxon>Rhodobacterales</taxon>
        <taxon>Paracoccaceae</taxon>
        <taxon>Paracoccus</taxon>
    </lineage>
</organism>
<dbReference type="Gene3D" id="2.30.110.10">
    <property type="entry name" value="Electron Transport, Fmn-binding Protein, Chain A"/>
    <property type="match status" value="1"/>
</dbReference>
<proteinExistence type="predicted"/>
<keyword evidence="3" id="KW-1185">Reference proteome</keyword>
<evidence type="ECO:0000313" key="2">
    <source>
        <dbReference type="EMBL" id="MFD1881043.1"/>
    </source>
</evidence>
<feature type="domain" description="Pyridoxamine 5'-phosphate oxidase N-terminal" evidence="1">
    <location>
        <begin position="20"/>
        <end position="136"/>
    </location>
</feature>
<evidence type="ECO:0000259" key="1">
    <source>
        <dbReference type="Pfam" id="PF01243"/>
    </source>
</evidence>
<evidence type="ECO:0000313" key="3">
    <source>
        <dbReference type="Proteomes" id="UP001597213"/>
    </source>
</evidence>
<dbReference type="RefSeq" id="WP_379140563.1">
    <property type="nucleotide sequence ID" value="NZ_JBHUEN010000013.1"/>
</dbReference>
<comment type="caution">
    <text evidence="2">The sequence shown here is derived from an EMBL/GenBank/DDBJ whole genome shotgun (WGS) entry which is preliminary data.</text>
</comment>
<dbReference type="InterPro" id="IPR011576">
    <property type="entry name" value="Pyridox_Oxase_N"/>
</dbReference>
<sequence>MTDLPGPLQAVDENARLLARQILSEARSGVLGCLGADGMPVLARVAVMADRNGRPVALLSELSTHCRALRADPRGSLLLGEPGAKGDPMTHPRLTVSGSFHAFQDPALKADWLRLNPKATVYINLPDFHFWRLMPTSGLMIAGFGRAYQMDPADMLKTPAA</sequence>